<dbReference type="AlphaFoldDB" id="A0A540VA10"/>
<sequence>MWTNPVTWPSRSRWSEFQSPLPFYLAAGRTLQRDVPAGALLPCDGVEEPGASTLWTLRMQPGYGSGPSGGEGGSGPWPVAQ</sequence>
<gene>
    <name evidence="2" type="ORF">FKZ61_20815</name>
</gene>
<evidence type="ECO:0000256" key="1">
    <source>
        <dbReference type="SAM" id="MobiDB-lite"/>
    </source>
</evidence>
<name>A0A540VA10_9CHLR</name>
<protein>
    <submittedName>
        <fullName evidence="2">Uncharacterized protein</fullName>
    </submittedName>
</protein>
<evidence type="ECO:0000313" key="3">
    <source>
        <dbReference type="Proteomes" id="UP000317371"/>
    </source>
</evidence>
<dbReference type="OrthoDB" id="9777844at2"/>
<evidence type="ECO:0000313" key="2">
    <source>
        <dbReference type="EMBL" id="TQE93589.1"/>
    </source>
</evidence>
<comment type="caution">
    <text evidence="2">The sequence shown here is derived from an EMBL/GenBank/DDBJ whole genome shotgun (WGS) entry which is preliminary data.</text>
</comment>
<accession>A0A540VA10</accession>
<reference evidence="2 3" key="1">
    <citation type="submission" date="2019-06" db="EMBL/GenBank/DDBJ databases">
        <title>Genome sequence of Litorilinea aerophila BAA-2444.</title>
        <authorList>
            <person name="Maclea K.S."/>
            <person name="Maurais E.G."/>
            <person name="Iannazzi L.C."/>
        </authorList>
    </citation>
    <scope>NUCLEOTIDE SEQUENCE [LARGE SCALE GENOMIC DNA]</scope>
    <source>
        <strain evidence="2 3">ATCC BAA-2444</strain>
    </source>
</reference>
<keyword evidence="3" id="KW-1185">Reference proteome</keyword>
<feature type="compositionally biased region" description="Gly residues" evidence="1">
    <location>
        <begin position="63"/>
        <end position="75"/>
    </location>
</feature>
<proteinExistence type="predicted"/>
<dbReference type="InParanoid" id="A0A540VA10"/>
<feature type="region of interest" description="Disordered" evidence="1">
    <location>
        <begin position="60"/>
        <end position="81"/>
    </location>
</feature>
<dbReference type="Proteomes" id="UP000317371">
    <property type="component" value="Unassembled WGS sequence"/>
</dbReference>
<organism evidence="2 3">
    <name type="scientific">Litorilinea aerophila</name>
    <dbReference type="NCBI Taxonomy" id="1204385"/>
    <lineage>
        <taxon>Bacteria</taxon>
        <taxon>Bacillati</taxon>
        <taxon>Chloroflexota</taxon>
        <taxon>Caldilineae</taxon>
        <taxon>Caldilineales</taxon>
        <taxon>Caldilineaceae</taxon>
        <taxon>Litorilinea</taxon>
    </lineage>
</organism>
<dbReference type="EMBL" id="VIGC01000037">
    <property type="protein sequence ID" value="TQE93589.1"/>
    <property type="molecule type" value="Genomic_DNA"/>
</dbReference>